<dbReference type="PROSITE" id="PS50405">
    <property type="entry name" value="GST_CTER"/>
    <property type="match status" value="1"/>
</dbReference>
<keyword evidence="4" id="KW-1185">Reference proteome</keyword>
<dbReference type="InterPro" id="IPR004045">
    <property type="entry name" value="Glutathione_S-Trfase_N"/>
</dbReference>
<evidence type="ECO:0000313" key="3">
    <source>
        <dbReference type="EMBL" id="MCF2513670.1"/>
    </source>
</evidence>
<dbReference type="SFLD" id="SFLDS00019">
    <property type="entry name" value="Glutathione_Transferase_(cytos"/>
    <property type="match status" value="1"/>
</dbReference>
<reference evidence="3" key="1">
    <citation type="submission" date="2022-01" db="EMBL/GenBank/DDBJ databases">
        <authorList>
            <person name="Jo J.-H."/>
            <person name="Im W.-T."/>
        </authorList>
    </citation>
    <scope>NUCLEOTIDE SEQUENCE</scope>
    <source>
        <strain evidence="3">G124</strain>
    </source>
</reference>
<organism evidence="3 4">
    <name type="scientific">Sphingomonas cremea</name>
    <dbReference type="NCBI Taxonomy" id="2904799"/>
    <lineage>
        <taxon>Bacteria</taxon>
        <taxon>Pseudomonadati</taxon>
        <taxon>Pseudomonadota</taxon>
        <taxon>Alphaproteobacteria</taxon>
        <taxon>Sphingomonadales</taxon>
        <taxon>Sphingomonadaceae</taxon>
        <taxon>Sphingomonas</taxon>
    </lineage>
</organism>
<sequence length="214" mass="23543">MILYGSTMSPFVRKVAAYAAEKGIELDIQQTGFPNHTPEFSAASPFKKMPALVDGDYSLADSSAIIHYLEAKFPKPELIPADPRERGRTIWFDEFADTLLFACGAKIFFNRVVAPRFLGRDGDLGAAEVAERDELPPLLDYLEGVIPDSGFLVGDRLTLADISVAGPFANFGHCGVAIDEARYPKTMRYVRSILARPSFAQYVEREAAFLAKTA</sequence>
<comment type="caution">
    <text evidence="3">The sequence shown here is derived from an EMBL/GenBank/DDBJ whole genome shotgun (WGS) entry which is preliminary data.</text>
</comment>
<dbReference type="PANTHER" id="PTHR44051">
    <property type="entry name" value="GLUTATHIONE S-TRANSFERASE-RELATED"/>
    <property type="match status" value="1"/>
</dbReference>
<feature type="domain" description="GST C-terminal" evidence="2">
    <location>
        <begin position="82"/>
        <end position="214"/>
    </location>
</feature>
<dbReference type="InterPro" id="IPR036249">
    <property type="entry name" value="Thioredoxin-like_sf"/>
</dbReference>
<name>A0A9X1TW35_9SPHN</name>
<dbReference type="InterPro" id="IPR036282">
    <property type="entry name" value="Glutathione-S-Trfase_C_sf"/>
</dbReference>
<dbReference type="SUPFAM" id="SSF52833">
    <property type="entry name" value="Thioredoxin-like"/>
    <property type="match status" value="1"/>
</dbReference>
<evidence type="ECO:0000259" key="1">
    <source>
        <dbReference type="PROSITE" id="PS50404"/>
    </source>
</evidence>
<dbReference type="Gene3D" id="3.40.30.10">
    <property type="entry name" value="Glutaredoxin"/>
    <property type="match status" value="1"/>
</dbReference>
<dbReference type="EMBL" id="JAKFGM010000001">
    <property type="protein sequence ID" value="MCF2513670.1"/>
    <property type="molecule type" value="Genomic_DNA"/>
</dbReference>
<dbReference type="PANTHER" id="PTHR44051:SF9">
    <property type="entry name" value="GLUTATHIONE S-TRANSFERASE 1"/>
    <property type="match status" value="1"/>
</dbReference>
<dbReference type="InterPro" id="IPR040079">
    <property type="entry name" value="Glutathione_S-Trfase"/>
</dbReference>
<dbReference type="Pfam" id="PF13417">
    <property type="entry name" value="GST_N_3"/>
    <property type="match status" value="1"/>
</dbReference>
<protein>
    <submittedName>
        <fullName evidence="3">Glutathione S-transferase family protein</fullName>
    </submittedName>
</protein>
<accession>A0A9X1TW35</accession>
<evidence type="ECO:0000259" key="2">
    <source>
        <dbReference type="PROSITE" id="PS50405"/>
    </source>
</evidence>
<dbReference type="Proteomes" id="UP001139410">
    <property type="component" value="Unassembled WGS sequence"/>
</dbReference>
<dbReference type="PROSITE" id="PS50404">
    <property type="entry name" value="GST_NTER"/>
    <property type="match status" value="1"/>
</dbReference>
<feature type="domain" description="GST N-terminal" evidence="1">
    <location>
        <begin position="1"/>
        <end position="77"/>
    </location>
</feature>
<dbReference type="Gene3D" id="1.20.1050.10">
    <property type="match status" value="1"/>
</dbReference>
<dbReference type="RefSeq" id="WP_235066173.1">
    <property type="nucleotide sequence ID" value="NZ_JAKFGM010000001.1"/>
</dbReference>
<dbReference type="InterPro" id="IPR004046">
    <property type="entry name" value="GST_C"/>
</dbReference>
<gene>
    <name evidence="3" type="ORF">LVY65_01125</name>
</gene>
<dbReference type="Pfam" id="PF14497">
    <property type="entry name" value="GST_C_3"/>
    <property type="match status" value="1"/>
</dbReference>
<dbReference type="SFLD" id="SFLDG00358">
    <property type="entry name" value="Main_(cytGST)"/>
    <property type="match status" value="1"/>
</dbReference>
<dbReference type="InterPro" id="IPR010987">
    <property type="entry name" value="Glutathione-S-Trfase_C-like"/>
</dbReference>
<proteinExistence type="predicted"/>
<evidence type="ECO:0000313" key="4">
    <source>
        <dbReference type="Proteomes" id="UP001139410"/>
    </source>
</evidence>
<dbReference type="AlphaFoldDB" id="A0A9X1TW35"/>
<dbReference type="CDD" id="cd00299">
    <property type="entry name" value="GST_C_family"/>
    <property type="match status" value="1"/>
</dbReference>
<dbReference type="SUPFAM" id="SSF47616">
    <property type="entry name" value="GST C-terminal domain-like"/>
    <property type="match status" value="1"/>
</dbReference>
<dbReference type="CDD" id="cd00570">
    <property type="entry name" value="GST_N_family"/>
    <property type="match status" value="1"/>
</dbReference>